<evidence type="ECO:0000313" key="7">
    <source>
        <dbReference type="Proteomes" id="UP000503011"/>
    </source>
</evidence>
<reference evidence="6 7" key="2">
    <citation type="submission" date="2020-03" db="EMBL/GenBank/DDBJ databases">
        <authorList>
            <person name="Ichikawa N."/>
            <person name="Kimura A."/>
            <person name="Kitahashi Y."/>
            <person name="Uohara A."/>
        </authorList>
    </citation>
    <scope>NUCLEOTIDE SEQUENCE [LARGE SCALE GENOMIC DNA]</scope>
    <source>
        <strain evidence="6 7">NBRC 105367</strain>
    </source>
</reference>
<keyword evidence="2" id="KW-0238">DNA-binding</keyword>
<dbReference type="Proteomes" id="UP000503011">
    <property type="component" value="Chromosome"/>
</dbReference>
<evidence type="ECO:0000256" key="2">
    <source>
        <dbReference type="ARBA" id="ARBA00023125"/>
    </source>
</evidence>
<feature type="region of interest" description="Disordered" evidence="4">
    <location>
        <begin position="333"/>
        <end position="362"/>
    </location>
</feature>
<keyword evidence="3" id="KW-0804">Transcription</keyword>
<dbReference type="InterPro" id="IPR000843">
    <property type="entry name" value="HTH_LacI"/>
</dbReference>
<dbReference type="PANTHER" id="PTHR30146:SF109">
    <property type="entry name" value="HTH-TYPE TRANSCRIPTIONAL REGULATOR GALS"/>
    <property type="match status" value="1"/>
</dbReference>
<dbReference type="Gene3D" id="1.10.260.40">
    <property type="entry name" value="lambda repressor-like DNA-binding domains"/>
    <property type="match status" value="1"/>
</dbReference>
<evidence type="ECO:0000256" key="1">
    <source>
        <dbReference type="ARBA" id="ARBA00023015"/>
    </source>
</evidence>
<dbReference type="GO" id="GO:0000976">
    <property type="term" value="F:transcription cis-regulatory region binding"/>
    <property type="evidence" value="ECO:0007669"/>
    <property type="project" value="TreeGrafter"/>
</dbReference>
<dbReference type="InterPro" id="IPR001761">
    <property type="entry name" value="Peripla_BP/Lac1_sug-bd_dom"/>
</dbReference>
<dbReference type="Pfam" id="PF00532">
    <property type="entry name" value="Peripla_BP_1"/>
    <property type="match status" value="1"/>
</dbReference>
<dbReference type="CDD" id="cd01392">
    <property type="entry name" value="HTH_LacI"/>
    <property type="match status" value="1"/>
</dbReference>
<feature type="compositionally biased region" description="Basic residues" evidence="4">
    <location>
        <begin position="350"/>
        <end position="362"/>
    </location>
</feature>
<name>A0A6F8YZX1_9ACTN</name>
<dbReference type="SMART" id="SM00354">
    <property type="entry name" value="HTH_LACI"/>
    <property type="match status" value="1"/>
</dbReference>
<dbReference type="SUPFAM" id="SSF53822">
    <property type="entry name" value="Periplasmic binding protein-like I"/>
    <property type="match status" value="1"/>
</dbReference>
<evidence type="ECO:0000313" key="6">
    <source>
        <dbReference type="EMBL" id="BCB91725.1"/>
    </source>
</evidence>
<dbReference type="SUPFAM" id="SSF47413">
    <property type="entry name" value="lambda repressor-like DNA-binding domains"/>
    <property type="match status" value="1"/>
</dbReference>
<evidence type="ECO:0000259" key="5">
    <source>
        <dbReference type="PROSITE" id="PS50932"/>
    </source>
</evidence>
<feature type="compositionally biased region" description="Low complexity" evidence="4">
    <location>
        <begin position="339"/>
        <end position="349"/>
    </location>
</feature>
<gene>
    <name evidence="6" type="ORF">Psuf_090380</name>
</gene>
<dbReference type="EMBL" id="AP022871">
    <property type="protein sequence ID" value="BCB91725.1"/>
    <property type="molecule type" value="Genomic_DNA"/>
</dbReference>
<dbReference type="Gene3D" id="3.40.50.2300">
    <property type="match status" value="2"/>
</dbReference>
<dbReference type="PROSITE" id="PS50932">
    <property type="entry name" value="HTH_LACI_2"/>
    <property type="match status" value="1"/>
</dbReference>
<keyword evidence="1" id="KW-0805">Transcription regulation</keyword>
<sequence length="362" mass="38181">MARSDSEGSGATIRDVAVQAGVALSSVSRVLTGHPDVSPAMRAKVEAAVAELGYEPDLLAQSLRSGSTKTIGFVLRDISNPLFANIARAAEQELRRSGFSMLITSSDGHLDVEARNLALLRRRRVDGVIVSLVSEEAESTRAALAAINGPVVLLDREVSGLGAAAVLCDHYSGVYRATGELLARGHQRIGLVSGALTVRSSRERLRGYEAAFAAAGVPVDRSLLALGSFDADFAKAEVIRLFSRRDEPTALITGGIASAAGALQGLRQLRRAVGTDVALVTLDEWPMFDVLAPDLASVSRDSGEMGTAAARLMLDMLNGAEPRTVVIDTHFTPRDSVGPVRRVTPAPRKAPARRSAPKKSVG</sequence>
<organism evidence="6 7">
    <name type="scientific">Phytohabitans suffuscus</name>
    <dbReference type="NCBI Taxonomy" id="624315"/>
    <lineage>
        <taxon>Bacteria</taxon>
        <taxon>Bacillati</taxon>
        <taxon>Actinomycetota</taxon>
        <taxon>Actinomycetes</taxon>
        <taxon>Micromonosporales</taxon>
        <taxon>Micromonosporaceae</taxon>
    </lineage>
</organism>
<dbReference type="InterPro" id="IPR010982">
    <property type="entry name" value="Lambda_DNA-bd_dom_sf"/>
</dbReference>
<proteinExistence type="predicted"/>
<dbReference type="InterPro" id="IPR028082">
    <property type="entry name" value="Peripla_BP_I"/>
</dbReference>
<dbReference type="PANTHER" id="PTHR30146">
    <property type="entry name" value="LACI-RELATED TRANSCRIPTIONAL REPRESSOR"/>
    <property type="match status" value="1"/>
</dbReference>
<feature type="domain" description="HTH lacI-type" evidence="5">
    <location>
        <begin position="11"/>
        <end position="65"/>
    </location>
</feature>
<dbReference type="AlphaFoldDB" id="A0A6F8YZX1"/>
<keyword evidence="7" id="KW-1185">Reference proteome</keyword>
<dbReference type="RefSeq" id="WP_173165056.1">
    <property type="nucleotide sequence ID" value="NZ_AP022871.1"/>
</dbReference>
<dbReference type="GO" id="GO:0003700">
    <property type="term" value="F:DNA-binding transcription factor activity"/>
    <property type="evidence" value="ECO:0007669"/>
    <property type="project" value="TreeGrafter"/>
</dbReference>
<dbReference type="Pfam" id="PF00356">
    <property type="entry name" value="LacI"/>
    <property type="match status" value="1"/>
</dbReference>
<evidence type="ECO:0000256" key="3">
    <source>
        <dbReference type="ARBA" id="ARBA00023163"/>
    </source>
</evidence>
<dbReference type="KEGG" id="psuu:Psuf_090380"/>
<evidence type="ECO:0000256" key="4">
    <source>
        <dbReference type="SAM" id="MobiDB-lite"/>
    </source>
</evidence>
<reference evidence="6 7" key="1">
    <citation type="submission" date="2020-03" db="EMBL/GenBank/DDBJ databases">
        <title>Whole genome shotgun sequence of Phytohabitans suffuscus NBRC 105367.</title>
        <authorList>
            <person name="Komaki H."/>
            <person name="Tamura T."/>
        </authorList>
    </citation>
    <scope>NUCLEOTIDE SEQUENCE [LARGE SCALE GENOMIC DNA]</scope>
    <source>
        <strain evidence="6 7">NBRC 105367</strain>
    </source>
</reference>
<accession>A0A6F8YZX1</accession>
<protein>
    <submittedName>
        <fullName evidence="6">LacI family transcriptional regulator</fullName>
    </submittedName>
</protein>